<sequence length="306" mass="35511">MKSESWPELSFEKAKETYETIHMWTQIVGKIKLVRLPWINHSWHITFFVTPFGLTTGDIPYPEKHFQINFDFLNHYLQIITSKNEEQRIDLKNLSVASCFKKTFSILKDLDIECEINPLPNELENPVPFHLDEGHSTYNPQYATDLHQVLLNAHEIFIQFRSEFIGKCSPVHFFWGGFDLAVTRFSGREAPLHPGGIPHLPDRVTQEAYSQEVSSCGFWPGNGFFPQAAFYNYMYPEPEGLKNATIKPDSAFYHQDLGEFILPYKELQESNNPSQMVTDFLHSTYKAGANLAKWDRQKLEKVYSLH</sequence>
<gene>
    <name evidence="1" type="ORF">ACFFUR_01275</name>
</gene>
<dbReference type="InterPro" id="IPR046038">
    <property type="entry name" value="DUF5996"/>
</dbReference>
<organism evidence="1 2">
    <name type="scientific">Echinicola jeungdonensis</name>
    <dbReference type="NCBI Taxonomy" id="709343"/>
    <lineage>
        <taxon>Bacteria</taxon>
        <taxon>Pseudomonadati</taxon>
        <taxon>Bacteroidota</taxon>
        <taxon>Cytophagia</taxon>
        <taxon>Cytophagales</taxon>
        <taxon>Cyclobacteriaceae</taxon>
        <taxon>Echinicola</taxon>
    </lineage>
</organism>
<accession>A0ABV5J290</accession>
<dbReference type="EMBL" id="JBHMEW010000008">
    <property type="protein sequence ID" value="MFB9210423.1"/>
    <property type="molecule type" value="Genomic_DNA"/>
</dbReference>
<name>A0ABV5J290_9BACT</name>
<proteinExistence type="predicted"/>
<evidence type="ECO:0000313" key="2">
    <source>
        <dbReference type="Proteomes" id="UP001589654"/>
    </source>
</evidence>
<dbReference type="Proteomes" id="UP001589654">
    <property type="component" value="Unassembled WGS sequence"/>
</dbReference>
<comment type="caution">
    <text evidence="1">The sequence shown here is derived from an EMBL/GenBank/DDBJ whole genome shotgun (WGS) entry which is preliminary data.</text>
</comment>
<dbReference type="Pfam" id="PF19459">
    <property type="entry name" value="DUF5996"/>
    <property type="match status" value="1"/>
</dbReference>
<protein>
    <submittedName>
        <fullName evidence="1">DUF5996 family protein</fullName>
    </submittedName>
</protein>
<dbReference type="RefSeq" id="WP_290246679.1">
    <property type="nucleotide sequence ID" value="NZ_JAUFQT010000001.1"/>
</dbReference>
<reference evidence="1 2" key="1">
    <citation type="submission" date="2024-09" db="EMBL/GenBank/DDBJ databases">
        <authorList>
            <person name="Sun Q."/>
            <person name="Mori K."/>
        </authorList>
    </citation>
    <scope>NUCLEOTIDE SEQUENCE [LARGE SCALE GENOMIC DNA]</scope>
    <source>
        <strain evidence="1 2">CECT 7682</strain>
    </source>
</reference>
<keyword evidence="2" id="KW-1185">Reference proteome</keyword>
<evidence type="ECO:0000313" key="1">
    <source>
        <dbReference type="EMBL" id="MFB9210423.1"/>
    </source>
</evidence>